<dbReference type="AlphaFoldDB" id="K0EUA4"/>
<reference evidence="8 9" key="1">
    <citation type="journal article" date="2012" name="J. Bacteriol.">
        <title>Complete genome sequence of Nocardia brasiliensis HUJEG-1.</title>
        <authorList>
            <person name="Vera-Cabrera L."/>
            <person name="Ortiz-Lopez R."/>
            <person name="Elizondo-Gonzalez R."/>
            <person name="Perez-Maya A.A."/>
            <person name="Ocampo-Candiani J."/>
        </authorList>
    </citation>
    <scope>NUCLEOTIDE SEQUENCE [LARGE SCALE GENOMIC DNA]</scope>
    <source>
        <strain evidence="9">ATCC 700358</strain>
    </source>
</reference>
<keyword evidence="6" id="KW-0472">Membrane</keyword>
<proteinExistence type="predicted"/>
<dbReference type="InterPro" id="IPR000326">
    <property type="entry name" value="PAP2/HPO"/>
</dbReference>
<evidence type="ECO:0000256" key="2">
    <source>
        <dbReference type="ARBA" id="ARBA00022475"/>
    </source>
</evidence>
<dbReference type="PROSITE" id="PS50146">
    <property type="entry name" value="DAGK"/>
    <property type="match status" value="1"/>
</dbReference>
<comment type="subcellular location">
    <subcellularLocation>
        <location evidence="1">Cell membrane</location>
        <topology evidence="1">Multi-pass membrane protein</topology>
    </subcellularLocation>
</comment>
<evidence type="ECO:0000256" key="6">
    <source>
        <dbReference type="ARBA" id="ARBA00023136"/>
    </source>
</evidence>
<dbReference type="SUPFAM" id="SSF111331">
    <property type="entry name" value="NAD kinase/diacylglycerol kinase-like"/>
    <property type="match status" value="1"/>
</dbReference>
<dbReference type="PANTHER" id="PTHR14969">
    <property type="entry name" value="SPHINGOSINE-1-PHOSPHATE PHOSPHOHYDROLASE"/>
    <property type="match status" value="1"/>
</dbReference>
<dbReference type="eggNOG" id="COG1597">
    <property type="taxonomic scope" value="Bacteria"/>
</dbReference>
<accession>K0EUA4</accession>
<gene>
    <name evidence="8" type="ORF">O3I_026920</name>
</gene>
<dbReference type="SUPFAM" id="SSF48317">
    <property type="entry name" value="Acid phosphatase/Vanadium-dependent haloperoxidase"/>
    <property type="match status" value="1"/>
</dbReference>
<keyword evidence="9" id="KW-1185">Reference proteome</keyword>
<dbReference type="InterPro" id="IPR001206">
    <property type="entry name" value="Diacylglycerol_kinase_cat_dom"/>
</dbReference>
<dbReference type="SMART" id="SM00014">
    <property type="entry name" value="acidPPc"/>
    <property type="match status" value="1"/>
</dbReference>
<dbReference type="GO" id="GO:0016301">
    <property type="term" value="F:kinase activity"/>
    <property type="evidence" value="ECO:0007669"/>
    <property type="project" value="InterPro"/>
</dbReference>
<dbReference type="Gene3D" id="1.20.144.10">
    <property type="entry name" value="Phosphatidic acid phosphatase type 2/haloperoxidase"/>
    <property type="match status" value="1"/>
</dbReference>
<dbReference type="InterPro" id="IPR036938">
    <property type="entry name" value="PAP2/HPO_sf"/>
</dbReference>
<evidence type="ECO:0000256" key="4">
    <source>
        <dbReference type="ARBA" id="ARBA00022801"/>
    </source>
</evidence>
<dbReference type="HOGENOM" id="CLU_045532_5_0_11"/>
<keyword evidence="2" id="KW-1003">Cell membrane</keyword>
<dbReference type="PANTHER" id="PTHR14969:SF62">
    <property type="entry name" value="DECAPRENYLPHOSPHORYL-5-PHOSPHORIBOSE PHOSPHATASE RV3807C-RELATED"/>
    <property type="match status" value="1"/>
</dbReference>
<dbReference type="eggNOG" id="COG0671">
    <property type="taxonomic scope" value="Bacteria"/>
</dbReference>
<evidence type="ECO:0000259" key="7">
    <source>
        <dbReference type="PROSITE" id="PS50146"/>
    </source>
</evidence>
<protein>
    <submittedName>
        <fullName evidence="8">Glycerophosphatase</fullName>
    </submittedName>
</protein>
<evidence type="ECO:0000256" key="1">
    <source>
        <dbReference type="ARBA" id="ARBA00004651"/>
    </source>
</evidence>
<evidence type="ECO:0000256" key="5">
    <source>
        <dbReference type="ARBA" id="ARBA00022989"/>
    </source>
</evidence>
<dbReference type="GO" id="GO:0005886">
    <property type="term" value="C:plasma membrane"/>
    <property type="evidence" value="ECO:0007669"/>
    <property type="project" value="UniProtKB-SubCell"/>
</dbReference>
<dbReference type="Pfam" id="PF01569">
    <property type="entry name" value="PAP2"/>
    <property type="match status" value="1"/>
</dbReference>
<dbReference type="SMART" id="SM00046">
    <property type="entry name" value="DAGKc"/>
    <property type="match status" value="1"/>
</dbReference>
<keyword evidence="3" id="KW-0812">Transmembrane</keyword>
<dbReference type="InterPro" id="IPR016064">
    <property type="entry name" value="NAD/diacylglycerol_kinase_sf"/>
</dbReference>
<dbReference type="CDD" id="cd01610">
    <property type="entry name" value="PAP2_like"/>
    <property type="match status" value="1"/>
</dbReference>
<dbReference type="STRING" id="1133849.O3I_026920"/>
<dbReference type="KEGG" id="nbr:O3I_026920"/>
<keyword evidence="4" id="KW-0378">Hydrolase</keyword>
<dbReference type="EMBL" id="CP003876">
    <property type="protein sequence ID" value="AFU03333.1"/>
    <property type="molecule type" value="Genomic_DNA"/>
</dbReference>
<dbReference type="GO" id="GO:0016787">
    <property type="term" value="F:hydrolase activity"/>
    <property type="evidence" value="ECO:0007669"/>
    <property type="project" value="UniProtKB-KW"/>
</dbReference>
<evidence type="ECO:0000313" key="8">
    <source>
        <dbReference type="EMBL" id="AFU03333.1"/>
    </source>
</evidence>
<name>K0EUA4_NOCB7</name>
<dbReference type="Proteomes" id="UP000006304">
    <property type="component" value="Chromosome"/>
</dbReference>
<keyword evidence="5" id="KW-1133">Transmembrane helix</keyword>
<feature type="domain" description="DAGKc" evidence="7">
    <location>
        <begin position="215"/>
        <end position="340"/>
    </location>
</feature>
<organism evidence="8 9">
    <name type="scientific">Nocardia brasiliensis (strain ATCC 700358 / HUJEG-1)</name>
    <dbReference type="NCBI Taxonomy" id="1133849"/>
    <lineage>
        <taxon>Bacteria</taxon>
        <taxon>Bacillati</taxon>
        <taxon>Actinomycetota</taxon>
        <taxon>Actinomycetes</taxon>
        <taxon>Mycobacteriales</taxon>
        <taxon>Nocardiaceae</taxon>
        <taxon>Nocardia</taxon>
    </lineage>
</organism>
<sequence>MDGARRHRLSAASLDTLASMPHRRISINALDRRLVEHAAQIPPSPADDLLRDLSSSANHSKLWMAVAAGLFVAGGRAQRRGAVRGLVAVGLASALANGVAKPLFPRRRPPVDAVPELRRLVKPPRSSSFPSGHSASAAAFTTAVALESPATAAVLAPVAAAVAYSRVHIGVHWPSDVVVGAALGSGVALATRRWWAVRADEPASLGPAKRLEPLPAGRGLLLVVNPASGSGTGTESLDQLRERLPEAQVLEVGDGDLDAAIEDRVRRHGVTALGVLGGDGTVSALAETAVQHGLPLAVFAGGTLNHFARDIGVENPETTFTALDSGQVVLVDTARVQLDDEQDRMFVNTASLGGYPDFVRLRERWERRIGKWPAAGFAMLRVLFRAAPLHAEIDGKRSALWMLFVGNGAYHPADQIPMSRPRLHDGTMDIRYLRADLRFSRARLIWATFTGTLDRSTTYVHRRVARLDVQVDGAPVSLATDGEVNHRAKHLAFASRPAALAVFREPDEQR</sequence>
<dbReference type="Gene3D" id="2.60.200.40">
    <property type="match status" value="1"/>
</dbReference>
<dbReference type="Gene3D" id="3.40.50.10330">
    <property type="entry name" value="Probable inorganic polyphosphate/atp-NAD kinase, domain 1"/>
    <property type="match status" value="1"/>
</dbReference>
<evidence type="ECO:0000313" key="9">
    <source>
        <dbReference type="Proteomes" id="UP000006304"/>
    </source>
</evidence>
<dbReference type="Pfam" id="PF00781">
    <property type="entry name" value="DAGK_cat"/>
    <property type="match status" value="1"/>
</dbReference>
<dbReference type="InterPro" id="IPR017438">
    <property type="entry name" value="ATP-NAD_kinase_N"/>
</dbReference>
<evidence type="ECO:0000256" key="3">
    <source>
        <dbReference type="ARBA" id="ARBA00022692"/>
    </source>
</evidence>